<dbReference type="Gene3D" id="2.60.40.1120">
    <property type="entry name" value="Carboxypeptidase-like, regulatory domain"/>
    <property type="match status" value="1"/>
</dbReference>
<evidence type="ECO:0000256" key="7">
    <source>
        <dbReference type="ARBA" id="ARBA00023136"/>
    </source>
</evidence>
<dbReference type="InterPro" id="IPR039426">
    <property type="entry name" value="TonB-dep_rcpt-like"/>
</dbReference>
<dbReference type="InterPro" id="IPR036942">
    <property type="entry name" value="Beta-barrel_TonB_sf"/>
</dbReference>
<dbReference type="Gene3D" id="2.170.130.10">
    <property type="entry name" value="TonB-dependent receptor, plug domain"/>
    <property type="match status" value="1"/>
</dbReference>
<dbReference type="InterPro" id="IPR012910">
    <property type="entry name" value="Plug_dom"/>
</dbReference>
<organism evidence="15 16">
    <name type="scientific">Hymenobacter frigidus</name>
    <dbReference type="NCBI Taxonomy" id="1524095"/>
    <lineage>
        <taxon>Bacteria</taxon>
        <taxon>Pseudomonadati</taxon>
        <taxon>Bacteroidota</taxon>
        <taxon>Cytophagia</taxon>
        <taxon>Cytophagales</taxon>
        <taxon>Hymenobacteraceae</taxon>
        <taxon>Hymenobacter</taxon>
    </lineage>
</organism>
<evidence type="ECO:0000256" key="6">
    <source>
        <dbReference type="ARBA" id="ARBA00023077"/>
    </source>
</evidence>
<dbReference type="Pfam" id="PF13715">
    <property type="entry name" value="CarbopepD_reg_2"/>
    <property type="match status" value="1"/>
</dbReference>
<feature type="signal peptide" evidence="12">
    <location>
        <begin position="1"/>
        <end position="19"/>
    </location>
</feature>
<keyword evidence="5 12" id="KW-0732">Signal</keyword>
<dbReference type="Gene3D" id="2.40.170.20">
    <property type="entry name" value="TonB-dependent receptor, beta-barrel domain"/>
    <property type="match status" value="1"/>
</dbReference>
<dbReference type="SUPFAM" id="SSF49464">
    <property type="entry name" value="Carboxypeptidase regulatory domain-like"/>
    <property type="match status" value="1"/>
</dbReference>
<keyword evidence="3 10" id="KW-1134">Transmembrane beta strand</keyword>
<accession>A0ABQ2A006</accession>
<name>A0ABQ2A006_9BACT</name>
<protein>
    <recommendedName>
        <fullName evidence="17">TonB-dependent receptor</fullName>
    </recommendedName>
</protein>
<gene>
    <name evidence="15" type="ORF">GCM10011495_09370</name>
</gene>
<keyword evidence="16" id="KW-1185">Reference proteome</keyword>
<dbReference type="SUPFAM" id="SSF56935">
    <property type="entry name" value="Porins"/>
    <property type="match status" value="1"/>
</dbReference>
<keyword evidence="6 11" id="KW-0798">TonB box</keyword>
<comment type="caution">
    <text evidence="15">The sequence shown here is derived from an EMBL/GenBank/DDBJ whole genome shotgun (WGS) entry which is preliminary data.</text>
</comment>
<evidence type="ECO:0008006" key="17">
    <source>
        <dbReference type="Google" id="ProtNLM"/>
    </source>
</evidence>
<keyword evidence="9 10" id="KW-0998">Cell outer membrane</keyword>
<dbReference type="Proteomes" id="UP000637774">
    <property type="component" value="Unassembled WGS sequence"/>
</dbReference>
<comment type="subcellular location">
    <subcellularLocation>
        <location evidence="1 10">Cell outer membrane</location>
        <topology evidence="1 10">Multi-pass membrane protein</topology>
    </subcellularLocation>
</comment>
<feature type="chain" id="PRO_5045517375" description="TonB-dependent receptor" evidence="12">
    <location>
        <begin position="20"/>
        <end position="726"/>
    </location>
</feature>
<dbReference type="Pfam" id="PF07715">
    <property type="entry name" value="Plug"/>
    <property type="match status" value="1"/>
</dbReference>
<dbReference type="PANTHER" id="PTHR30069">
    <property type="entry name" value="TONB-DEPENDENT OUTER MEMBRANE RECEPTOR"/>
    <property type="match status" value="1"/>
</dbReference>
<keyword evidence="2 10" id="KW-0813">Transport</keyword>
<dbReference type="InterPro" id="IPR000531">
    <property type="entry name" value="Beta-barrel_TonB"/>
</dbReference>
<proteinExistence type="inferred from homology"/>
<evidence type="ECO:0000256" key="4">
    <source>
        <dbReference type="ARBA" id="ARBA00022692"/>
    </source>
</evidence>
<dbReference type="PANTHER" id="PTHR30069:SF29">
    <property type="entry name" value="HEMOGLOBIN AND HEMOGLOBIN-HAPTOGLOBIN-BINDING PROTEIN 1-RELATED"/>
    <property type="match status" value="1"/>
</dbReference>
<evidence type="ECO:0000256" key="12">
    <source>
        <dbReference type="SAM" id="SignalP"/>
    </source>
</evidence>
<feature type="domain" description="TonB-dependent receptor plug" evidence="14">
    <location>
        <begin position="119"/>
        <end position="227"/>
    </location>
</feature>
<dbReference type="EMBL" id="BMGY01000006">
    <property type="protein sequence ID" value="GGH81922.1"/>
    <property type="molecule type" value="Genomic_DNA"/>
</dbReference>
<dbReference type="Pfam" id="PF00593">
    <property type="entry name" value="TonB_dep_Rec_b-barrel"/>
    <property type="match status" value="1"/>
</dbReference>
<dbReference type="RefSeq" id="WP_188560875.1">
    <property type="nucleotide sequence ID" value="NZ_BMGY01000006.1"/>
</dbReference>
<evidence type="ECO:0000256" key="8">
    <source>
        <dbReference type="ARBA" id="ARBA00023170"/>
    </source>
</evidence>
<feature type="domain" description="TonB-dependent receptor-like beta-barrel" evidence="13">
    <location>
        <begin position="287"/>
        <end position="684"/>
    </location>
</feature>
<dbReference type="PROSITE" id="PS52016">
    <property type="entry name" value="TONB_DEPENDENT_REC_3"/>
    <property type="match status" value="1"/>
</dbReference>
<evidence type="ECO:0000259" key="14">
    <source>
        <dbReference type="Pfam" id="PF07715"/>
    </source>
</evidence>
<keyword evidence="8" id="KW-0675">Receptor</keyword>
<evidence type="ECO:0000256" key="11">
    <source>
        <dbReference type="RuleBase" id="RU003357"/>
    </source>
</evidence>
<evidence type="ECO:0000256" key="2">
    <source>
        <dbReference type="ARBA" id="ARBA00022448"/>
    </source>
</evidence>
<evidence type="ECO:0000313" key="15">
    <source>
        <dbReference type="EMBL" id="GGH81922.1"/>
    </source>
</evidence>
<evidence type="ECO:0000256" key="10">
    <source>
        <dbReference type="PROSITE-ProRule" id="PRU01360"/>
    </source>
</evidence>
<keyword evidence="7 10" id="KW-0472">Membrane</keyword>
<dbReference type="InterPro" id="IPR008969">
    <property type="entry name" value="CarboxyPept-like_regulatory"/>
</dbReference>
<evidence type="ECO:0000256" key="1">
    <source>
        <dbReference type="ARBA" id="ARBA00004571"/>
    </source>
</evidence>
<sequence length="726" mass="78965">MRIFLVLALLLSSAYAAVAQSPLRVLVRDERTKTALPGVTVAIPALRIGAATDADGRATLPDVPAGPQQVQVGSMGYASRTVTFTLPQTGDAPALVELEPSSLELQGVVVEATRTGSRIEDVPVRIEVLGPEELAEKSSMRPANIAMLLTEASGIQPQFTSANSGSVAFRIQGLDGRYTQLLKDGFPLFGGFSQGLSLVQVPPLDLRQVEIIKGASSALYGGDAIAGLVNLVSKTPTETPELNVLLNQTQKGGRDLTAFYTGRTGRLGLTLLATQNTQQARDVSGDRFTDLPQVQATTVNPRLYFYATDSTTLYAGLNATVDARAGGYLPALDNPTAAGYTERNRSERYNTQLRLDSHVGRKRVLTLKNSVSGFTRRIEAGGQYFAGRQLSTYSEASLLLPFGAHRAVFGANVLTDDFRETDRAPALAARDYRYQTYGLFAQDDWRILQNLTLQAGLRTDYQRPYGLFVLPRFSALYKAGEHVSLRAGGGFGYKAPTIFSSATEQQAYVNVLPLDVAKLQAETSQGLNADVTVRGRLGELNASLNQAVFYTRLNHTLIPDPAQLARGLTHFRNAPTPITARGLETNLRLAVEGLQFFTAYTFTDTRQTYDPVQPAELPFVSRHRLVLTTVFEQEKNFRLGLEGTYNGPQYLGEGARQGQGFWLLGVLGEKMFAPHFSVVLNVENFLDVRQTRFESVVLGTPTSPTFRPLYAPLDGIVANAALKITL</sequence>
<comment type="similarity">
    <text evidence="10 11">Belongs to the TonB-dependent receptor family.</text>
</comment>
<evidence type="ECO:0000256" key="9">
    <source>
        <dbReference type="ARBA" id="ARBA00023237"/>
    </source>
</evidence>
<reference evidence="16" key="1">
    <citation type="journal article" date="2019" name="Int. J. Syst. Evol. Microbiol.">
        <title>The Global Catalogue of Microorganisms (GCM) 10K type strain sequencing project: providing services to taxonomists for standard genome sequencing and annotation.</title>
        <authorList>
            <consortium name="The Broad Institute Genomics Platform"/>
            <consortium name="The Broad Institute Genome Sequencing Center for Infectious Disease"/>
            <person name="Wu L."/>
            <person name="Ma J."/>
        </authorList>
    </citation>
    <scope>NUCLEOTIDE SEQUENCE [LARGE SCALE GENOMIC DNA]</scope>
    <source>
        <strain evidence="16">CGMCC 1.14966</strain>
    </source>
</reference>
<evidence type="ECO:0000256" key="3">
    <source>
        <dbReference type="ARBA" id="ARBA00022452"/>
    </source>
</evidence>
<evidence type="ECO:0000256" key="5">
    <source>
        <dbReference type="ARBA" id="ARBA00022729"/>
    </source>
</evidence>
<dbReference type="InterPro" id="IPR037066">
    <property type="entry name" value="Plug_dom_sf"/>
</dbReference>
<evidence type="ECO:0000313" key="16">
    <source>
        <dbReference type="Proteomes" id="UP000637774"/>
    </source>
</evidence>
<evidence type="ECO:0000259" key="13">
    <source>
        <dbReference type="Pfam" id="PF00593"/>
    </source>
</evidence>
<keyword evidence="4 10" id="KW-0812">Transmembrane</keyword>